<gene>
    <name evidence="4" type="ORF">ACH5RR_040337</name>
</gene>
<organism evidence="4 5">
    <name type="scientific">Cinchona calisaya</name>
    <dbReference type="NCBI Taxonomy" id="153742"/>
    <lineage>
        <taxon>Eukaryota</taxon>
        <taxon>Viridiplantae</taxon>
        <taxon>Streptophyta</taxon>
        <taxon>Embryophyta</taxon>
        <taxon>Tracheophyta</taxon>
        <taxon>Spermatophyta</taxon>
        <taxon>Magnoliopsida</taxon>
        <taxon>eudicotyledons</taxon>
        <taxon>Gunneridae</taxon>
        <taxon>Pentapetalae</taxon>
        <taxon>asterids</taxon>
        <taxon>lamiids</taxon>
        <taxon>Gentianales</taxon>
        <taxon>Rubiaceae</taxon>
        <taxon>Cinchonoideae</taxon>
        <taxon>Cinchoneae</taxon>
        <taxon>Cinchona</taxon>
    </lineage>
</organism>
<dbReference type="Proteomes" id="UP001630127">
    <property type="component" value="Unassembled WGS sequence"/>
</dbReference>
<evidence type="ECO:0000256" key="1">
    <source>
        <dbReference type="ARBA" id="ARBA00022614"/>
    </source>
</evidence>
<evidence type="ECO:0000259" key="3">
    <source>
        <dbReference type="Pfam" id="PF25019"/>
    </source>
</evidence>
<name>A0ABD2XVQ0_9GENT</name>
<dbReference type="GO" id="GO:0006952">
    <property type="term" value="P:defense response"/>
    <property type="evidence" value="ECO:0007669"/>
    <property type="project" value="UniProtKB-KW"/>
</dbReference>
<keyword evidence="1" id="KW-0433">Leucine-rich repeat</keyword>
<evidence type="ECO:0000313" key="4">
    <source>
        <dbReference type="EMBL" id="KAL3497605.1"/>
    </source>
</evidence>
<dbReference type="Pfam" id="PF25019">
    <property type="entry name" value="LRR_R13L1-DRL21"/>
    <property type="match status" value="2"/>
</dbReference>
<keyword evidence="5" id="KW-1185">Reference proteome</keyword>
<sequence>MHGSGRRSIELLNCGTIPPAMEWLEHLDKLRGKLKISGLEDVSHPESAGKAKLWRKSNIQMLELFWRPYIEDHNHNGIEILEGLKPHSNLKSLTIEGFRCSSFPSWMVTKNHLSGLYNLVKIKLGNMPYSLRKLDLRDMNELSEWSDAMIQSNSSSVNLFPLLEKLYLCGLPKLELLPNLGDVKCLQSLIIECCQNLTCLPISKELVSLQKLVIHSCPNLTSLFSEDFDEGLQGFGSIESIDLRSCPNLVGVPEIHRLQSLRQLLIEGCDRVLASCMRLETLTSLEKLMITSSPRFWPTDLQNLSSLTSLYIGCFDWFDDDVEPLDYFPWHDSKSGGGTSGSNNNIQPCFVSLTSLELSGWRNLKSLPEPIQYISALRNLTIKRFHGLEALPEWLGKIPCLKILELLYCSNLKQLPNLTNLQQLSIWYCPLLEQRCAKDIGAEWHKIAHIPYIKM</sequence>
<dbReference type="InterPro" id="IPR032675">
    <property type="entry name" value="LRR_dom_sf"/>
</dbReference>
<evidence type="ECO:0000313" key="5">
    <source>
        <dbReference type="Proteomes" id="UP001630127"/>
    </source>
</evidence>
<feature type="domain" description="R13L1/DRL21-like LRR repeat region" evidence="3">
    <location>
        <begin position="374"/>
        <end position="425"/>
    </location>
</feature>
<proteinExistence type="predicted"/>
<reference evidence="4 5" key="1">
    <citation type="submission" date="2024-11" db="EMBL/GenBank/DDBJ databases">
        <title>A near-complete genome assembly of Cinchona calisaya.</title>
        <authorList>
            <person name="Lian D.C."/>
            <person name="Zhao X.W."/>
            <person name="Wei L."/>
        </authorList>
    </citation>
    <scope>NUCLEOTIDE SEQUENCE [LARGE SCALE GENOMIC DNA]</scope>
    <source>
        <tissue evidence="4">Nenye</tissue>
    </source>
</reference>
<protein>
    <recommendedName>
        <fullName evidence="3">R13L1/DRL21-like LRR repeat region domain-containing protein</fullName>
    </recommendedName>
</protein>
<accession>A0ABD2XVQ0</accession>
<comment type="caution">
    <text evidence="4">The sequence shown here is derived from an EMBL/GenBank/DDBJ whole genome shotgun (WGS) entry which is preliminary data.</text>
</comment>
<dbReference type="Gene3D" id="3.80.10.10">
    <property type="entry name" value="Ribonuclease Inhibitor"/>
    <property type="match status" value="3"/>
</dbReference>
<evidence type="ECO:0000256" key="2">
    <source>
        <dbReference type="ARBA" id="ARBA00022821"/>
    </source>
</evidence>
<dbReference type="PANTHER" id="PTHR36766:SF70">
    <property type="entry name" value="DISEASE RESISTANCE PROTEIN RGA4"/>
    <property type="match status" value="1"/>
</dbReference>
<dbReference type="EMBL" id="JBJUIK010000017">
    <property type="protein sequence ID" value="KAL3497605.1"/>
    <property type="molecule type" value="Genomic_DNA"/>
</dbReference>
<dbReference type="AlphaFoldDB" id="A0ABD2XVQ0"/>
<dbReference type="PANTHER" id="PTHR36766">
    <property type="entry name" value="PLANT BROAD-SPECTRUM MILDEW RESISTANCE PROTEIN RPW8"/>
    <property type="match status" value="1"/>
</dbReference>
<feature type="domain" description="R13L1/DRL21-like LRR repeat region" evidence="3">
    <location>
        <begin position="22"/>
        <end position="142"/>
    </location>
</feature>
<dbReference type="SUPFAM" id="SSF52058">
    <property type="entry name" value="L domain-like"/>
    <property type="match status" value="1"/>
</dbReference>
<keyword evidence="2" id="KW-0611">Plant defense</keyword>
<dbReference type="SUPFAM" id="SSF52047">
    <property type="entry name" value="RNI-like"/>
    <property type="match status" value="1"/>
</dbReference>
<dbReference type="InterPro" id="IPR056789">
    <property type="entry name" value="LRR_R13L1-DRL21"/>
</dbReference>